<evidence type="ECO:0000256" key="1">
    <source>
        <dbReference type="ARBA" id="ARBA00022490"/>
    </source>
</evidence>
<evidence type="ECO:0000256" key="3">
    <source>
        <dbReference type="ARBA" id="ARBA00022801"/>
    </source>
</evidence>
<dbReference type="Pfam" id="PF00270">
    <property type="entry name" value="DEAD"/>
    <property type="match status" value="1"/>
</dbReference>
<dbReference type="InterPro" id="IPR011545">
    <property type="entry name" value="DEAD/DEAH_box_helicase_dom"/>
</dbReference>
<evidence type="ECO:0000256" key="5">
    <source>
        <dbReference type="ARBA" id="ARBA00022840"/>
    </source>
</evidence>
<organism evidence="13 14">
    <name type="scientific">Caldimonas caldifontis</name>
    <dbReference type="NCBI Taxonomy" id="1452508"/>
    <lineage>
        <taxon>Bacteria</taxon>
        <taxon>Pseudomonadati</taxon>
        <taxon>Pseudomonadota</taxon>
        <taxon>Betaproteobacteria</taxon>
        <taxon>Burkholderiales</taxon>
        <taxon>Sphaerotilaceae</taxon>
        <taxon>Caldimonas</taxon>
    </lineage>
</organism>
<dbReference type="PROSITE" id="PS51192">
    <property type="entry name" value="HELICASE_ATP_BIND_1"/>
    <property type="match status" value="1"/>
</dbReference>
<dbReference type="InterPro" id="IPR050079">
    <property type="entry name" value="DEAD_box_RNA_helicase"/>
</dbReference>
<dbReference type="SUPFAM" id="SSF52540">
    <property type="entry name" value="P-loop containing nucleoside triphosphate hydrolases"/>
    <property type="match status" value="1"/>
</dbReference>
<comment type="similarity">
    <text evidence="7">Belongs to the DEAD box helicase family. RhlE subfamily.</text>
</comment>
<feature type="short sequence motif" description="Q motif" evidence="8">
    <location>
        <begin position="1"/>
        <end position="29"/>
    </location>
</feature>
<dbReference type="PANTHER" id="PTHR47959">
    <property type="entry name" value="ATP-DEPENDENT RNA HELICASE RHLE-RELATED"/>
    <property type="match status" value="1"/>
</dbReference>
<proteinExistence type="inferred from homology"/>
<dbReference type="Gene3D" id="3.40.50.300">
    <property type="entry name" value="P-loop containing nucleotide triphosphate hydrolases"/>
    <property type="match status" value="2"/>
</dbReference>
<dbReference type="EC" id="3.6.4.13" evidence="7"/>
<evidence type="ECO:0000259" key="12">
    <source>
        <dbReference type="PROSITE" id="PS51195"/>
    </source>
</evidence>
<dbReference type="GO" id="GO:0042255">
    <property type="term" value="P:ribosome assembly"/>
    <property type="evidence" value="ECO:0007669"/>
    <property type="project" value="InterPro"/>
</dbReference>
<reference evidence="13 14" key="1">
    <citation type="submission" date="2018-02" db="EMBL/GenBank/DDBJ databases">
        <title>Reclassifiation of [Polyangium] brachysporum DSM 7029 as Guopingzhaonella breviflexa gen. nov., sp. nov., a member of the family Comamonadaceae.</title>
        <authorList>
            <person name="Tang B."/>
        </authorList>
    </citation>
    <scope>NUCLEOTIDE SEQUENCE [LARGE SCALE GENOMIC DNA]</scope>
    <source>
        <strain evidence="13 14">BCRC 80649</strain>
    </source>
</reference>
<protein>
    <recommendedName>
        <fullName evidence="7">ATP-dependent RNA helicase RhlE</fullName>
        <ecNumber evidence="7">3.6.4.13</ecNumber>
    </recommendedName>
</protein>
<dbReference type="InterPro" id="IPR001650">
    <property type="entry name" value="Helicase_C-like"/>
</dbReference>
<keyword evidence="4 7" id="KW-0347">Helicase</keyword>
<evidence type="ECO:0000256" key="9">
    <source>
        <dbReference type="SAM" id="MobiDB-lite"/>
    </source>
</evidence>
<dbReference type="RefSeq" id="WP_104301766.1">
    <property type="nucleotide sequence ID" value="NZ_PSNX01000004.1"/>
</dbReference>
<dbReference type="FunFam" id="3.40.50.300:FF:000108">
    <property type="entry name" value="ATP-dependent RNA helicase RhlE"/>
    <property type="match status" value="1"/>
</dbReference>
<dbReference type="OrthoDB" id="8520957at2"/>
<comment type="caution">
    <text evidence="13">The sequence shown here is derived from an EMBL/GenBank/DDBJ whole genome shotgun (WGS) entry which is preliminary data.</text>
</comment>
<dbReference type="SMART" id="SM00487">
    <property type="entry name" value="DEXDc"/>
    <property type="match status" value="1"/>
</dbReference>
<evidence type="ECO:0000256" key="6">
    <source>
        <dbReference type="ARBA" id="ARBA00047984"/>
    </source>
</evidence>
<dbReference type="GO" id="GO:0003676">
    <property type="term" value="F:nucleic acid binding"/>
    <property type="evidence" value="ECO:0007669"/>
    <property type="project" value="InterPro"/>
</dbReference>
<sequence>MRFDDLGLAEPLLRAVREQGYDTPTPIQQQAIPAVISGGDLLAGAQTGTGKTAGFTLPLLHKLSQGAAPRDSKGRVAIRALILTPTRELAAQVEESVRTYGKYLPLKSMVMFGGVGMGPQIDALRRGVDILVATPGRLLDHHQQGTLDLSKIEYFVLDEADRMLDMGFIHDIKKVLAIVPKHKQSLLFSATFSDEIKALAERLLNQPQVIEVARRNTTAETIAQKIHPVDRDKKKELLAHLIKRNDWHQVLVFTRMKHGANRLVEFLVKEDITAMAIHGNKSQGARTKALAEFKSGELQVLVATDIAARGIDIDQLPHVVNYELPNVPEDYVHRIGRTGRAGAQGEAISLVCVDEEGFLRDIEKLIKRQIPREVVPGFEPDPNAKAEPIQLGRMTLHGGLGGGRGRSGGGRGQGGNARRDGGASRAQAPARPSHHAPAAVKQAHTQPARTAPAAPQGQARRPSQGAALLGGKPPRR</sequence>
<dbReference type="GO" id="GO:0016887">
    <property type="term" value="F:ATP hydrolysis activity"/>
    <property type="evidence" value="ECO:0007669"/>
    <property type="project" value="RHEA"/>
</dbReference>
<dbReference type="PROSITE" id="PS51194">
    <property type="entry name" value="HELICASE_CTER"/>
    <property type="match status" value="1"/>
</dbReference>
<feature type="domain" description="Helicase ATP-binding" evidence="10">
    <location>
        <begin position="32"/>
        <end position="210"/>
    </location>
</feature>
<name>A0A2S5SWA5_9BURK</name>
<dbReference type="InterPro" id="IPR044742">
    <property type="entry name" value="DEAD/DEAH_RhlB"/>
</dbReference>
<dbReference type="Proteomes" id="UP000238605">
    <property type="component" value="Unassembled WGS sequence"/>
</dbReference>
<evidence type="ECO:0000313" key="13">
    <source>
        <dbReference type="EMBL" id="PPE66939.1"/>
    </source>
</evidence>
<dbReference type="SMART" id="SM00490">
    <property type="entry name" value="HELICc"/>
    <property type="match status" value="1"/>
</dbReference>
<keyword evidence="2 7" id="KW-0547">Nucleotide-binding</keyword>
<comment type="catalytic activity">
    <reaction evidence="6 7">
        <text>ATP + H2O = ADP + phosphate + H(+)</text>
        <dbReference type="Rhea" id="RHEA:13065"/>
        <dbReference type="ChEBI" id="CHEBI:15377"/>
        <dbReference type="ChEBI" id="CHEBI:15378"/>
        <dbReference type="ChEBI" id="CHEBI:30616"/>
        <dbReference type="ChEBI" id="CHEBI:43474"/>
        <dbReference type="ChEBI" id="CHEBI:456216"/>
        <dbReference type="EC" id="3.6.4.13"/>
    </reaction>
</comment>
<evidence type="ECO:0000256" key="7">
    <source>
        <dbReference type="HAMAP-Rule" id="MF_00968"/>
    </source>
</evidence>
<dbReference type="InterPro" id="IPR000629">
    <property type="entry name" value="RNA-helicase_DEAD-box_CS"/>
</dbReference>
<dbReference type="Pfam" id="PF00271">
    <property type="entry name" value="Helicase_C"/>
    <property type="match status" value="1"/>
</dbReference>
<dbReference type="CDD" id="cd00268">
    <property type="entry name" value="DEADc"/>
    <property type="match status" value="1"/>
</dbReference>
<dbReference type="GO" id="GO:0005829">
    <property type="term" value="C:cytosol"/>
    <property type="evidence" value="ECO:0007669"/>
    <property type="project" value="TreeGrafter"/>
</dbReference>
<dbReference type="PANTHER" id="PTHR47959:SF13">
    <property type="entry name" value="ATP-DEPENDENT RNA HELICASE RHLE"/>
    <property type="match status" value="1"/>
</dbReference>
<dbReference type="InterPro" id="IPR014001">
    <property type="entry name" value="Helicase_ATP-bd"/>
</dbReference>
<accession>A0A2S5SWA5</accession>
<evidence type="ECO:0000259" key="11">
    <source>
        <dbReference type="PROSITE" id="PS51194"/>
    </source>
</evidence>
<keyword evidence="14" id="KW-1185">Reference proteome</keyword>
<feature type="compositionally biased region" description="Gly residues" evidence="9">
    <location>
        <begin position="398"/>
        <end position="415"/>
    </location>
</feature>
<evidence type="ECO:0000256" key="2">
    <source>
        <dbReference type="ARBA" id="ARBA00022741"/>
    </source>
</evidence>
<dbReference type="PROSITE" id="PS00039">
    <property type="entry name" value="DEAD_ATP_HELICASE"/>
    <property type="match status" value="1"/>
</dbReference>
<evidence type="ECO:0000256" key="4">
    <source>
        <dbReference type="ARBA" id="ARBA00022806"/>
    </source>
</evidence>
<keyword evidence="3 7" id="KW-0378">Hydrolase</keyword>
<evidence type="ECO:0000256" key="8">
    <source>
        <dbReference type="PROSITE-ProRule" id="PRU00552"/>
    </source>
</evidence>
<dbReference type="AlphaFoldDB" id="A0A2S5SWA5"/>
<dbReference type="GO" id="GO:0005524">
    <property type="term" value="F:ATP binding"/>
    <property type="evidence" value="ECO:0007669"/>
    <property type="project" value="UniProtKB-UniRule"/>
</dbReference>
<feature type="domain" description="DEAD-box RNA helicase Q" evidence="12">
    <location>
        <begin position="1"/>
        <end position="29"/>
    </location>
</feature>
<keyword evidence="5 7" id="KW-0067">ATP-binding</keyword>
<dbReference type="GO" id="GO:0009266">
    <property type="term" value="P:response to temperature stimulus"/>
    <property type="evidence" value="ECO:0007669"/>
    <property type="project" value="UniProtKB-ARBA"/>
</dbReference>
<keyword evidence="1 7" id="KW-0963">Cytoplasm</keyword>
<dbReference type="HAMAP" id="MF_00968">
    <property type="entry name" value="DEAD_helicase_RhlE"/>
    <property type="match status" value="1"/>
</dbReference>
<comment type="subcellular location">
    <subcellularLocation>
        <location evidence="7">Cytoplasm</location>
    </subcellularLocation>
</comment>
<feature type="compositionally biased region" description="Low complexity" evidence="9">
    <location>
        <begin position="425"/>
        <end position="462"/>
    </location>
</feature>
<dbReference type="EMBL" id="PSNX01000004">
    <property type="protein sequence ID" value="PPE66939.1"/>
    <property type="molecule type" value="Genomic_DNA"/>
</dbReference>
<dbReference type="InterPro" id="IPR028622">
    <property type="entry name" value="DEAD_helicase_RhlE"/>
</dbReference>
<feature type="region of interest" description="Disordered" evidence="9">
    <location>
        <begin position="394"/>
        <end position="476"/>
    </location>
</feature>
<evidence type="ECO:0000259" key="10">
    <source>
        <dbReference type="PROSITE" id="PS51192"/>
    </source>
</evidence>
<dbReference type="PROSITE" id="PS51195">
    <property type="entry name" value="Q_MOTIF"/>
    <property type="match status" value="1"/>
</dbReference>
<keyword evidence="7" id="KW-0690">Ribosome biogenesis</keyword>
<evidence type="ECO:0000313" key="14">
    <source>
        <dbReference type="Proteomes" id="UP000238605"/>
    </source>
</evidence>
<feature type="domain" description="Helicase C-terminal" evidence="11">
    <location>
        <begin position="233"/>
        <end position="383"/>
    </location>
</feature>
<dbReference type="CDD" id="cd18787">
    <property type="entry name" value="SF2_C_DEAD"/>
    <property type="match status" value="1"/>
</dbReference>
<comment type="function">
    <text evidence="7">DEAD-box RNA helicase involved in ribosome assembly. Has RNA-dependent ATPase activity and unwinds double-stranded RNA.</text>
</comment>
<dbReference type="InterPro" id="IPR027417">
    <property type="entry name" value="P-loop_NTPase"/>
</dbReference>
<dbReference type="GO" id="GO:0003724">
    <property type="term" value="F:RNA helicase activity"/>
    <property type="evidence" value="ECO:0007669"/>
    <property type="project" value="UniProtKB-UniRule"/>
</dbReference>
<dbReference type="InterPro" id="IPR014014">
    <property type="entry name" value="RNA_helicase_DEAD_Q_motif"/>
</dbReference>
<gene>
    <name evidence="7" type="primary">rhlE</name>
    <name evidence="13" type="ORF">C1704_05635</name>
</gene>
<dbReference type="FunFam" id="3.40.50.300:FF:000468">
    <property type="entry name" value="ATP-dependent RNA helicase RhlE"/>
    <property type="match status" value="1"/>
</dbReference>